<keyword evidence="1" id="KW-0472">Membrane</keyword>
<feature type="domain" description="GGDEF" evidence="2">
    <location>
        <begin position="305"/>
        <end position="438"/>
    </location>
</feature>
<dbReference type="AlphaFoldDB" id="A0A645CE01"/>
<dbReference type="InterPro" id="IPR052155">
    <property type="entry name" value="Biofilm_reg_signaling"/>
</dbReference>
<dbReference type="Gene3D" id="3.30.70.270">
    <property type="match status" value="1"/>
</dbReference>
<dbReference type="FunFam" id="3.30.70.270:FF:000001">
    <property type="entry name" value="Diguanylate cyclase domain protein"/>
    <property type="match status" value="1"/>
</dbReference>
<dbReference type="SMART" id="SM00267">
    <property type="entry name" value="GGDEF"/>
    <property type="match status" value="1"/>
</dbReference>
<dbReference type="SUPFAM" id="SSF55073">
    <property type="entry name" value="Nucleotide cyclase"/>
    <property type="match status" value="1"/>
</dbReference>
<dbReference type="InterPro" id="IPR029787">
    <property type="entry name" value="Nucleotide_cyclase"/>
</dbReference>
<comment type="caution">
    <text evidence="3">The sequence shown here is derived from an EMBL/GenBank/DDBJ whole genome shotgun (WGS) entry which is preliminary data.</text>
</comment>
<evidence type="ECO:0000313" key="3">
    <source>
        <dbReference type="EMBL" id="MPM75138.1"/>
    </source>
</evidence>
<dbReference type="SUPFAM" id="SSF55785">
    <property type="entry name" value="PYP-like sensor domain (PAS domain)"/>
    <property type="match status" value="1"/>
</dbReference>
<dbReference type="Pfam" id="PF13426">
    <property type="entry name" value="PAS_9"/>
    <property type="match status" value="1"/>
</dbReference>
<proteinExistence type="predicted"/>
<dbReference type="InterPro" id="IPR000014">
    <property type="entry name" value="PAS"/>
</dbReference>
<dbReference type="EMBL" id="VSSQ01026426">
    <property type="protein sequence ID" value="MPM75138.1"/>
    <property type="molecule type" value="Genomic_DNA"/>
</dbReference>
<feature type="transmembrane region" description="Helical" evidence="1">
    <location>
        <begin position="71"/>
        <end position="93"/>
    </location>
</feature>
<protein>
    <recommendedName>
        <fullName evidence="2">GGDEF domain-containing protein</fullName>
    </recommendedName>
</protein>
<keyword evidence="1" id="KW-1133">Transmembrane helix</keyword>
<reference evidence="3" key="1">
    <citation type="submission" date="2019-08" db="EMBL/GenBank/DDBJ databases">
        <authorList>
            <person name="Kucharzyk K."/>
            <person name="Murdoch R.W."/>
            <person name="Higgins S."/>
            <person name="Loffler F."/>
        </authorList>
    </citation>
    <scope>NUCLEOTIDE SEQUENCE</scope>
</reference>
<dbReference type="PROSITE" id="PS50887">
    <property type="entry name" value="GGDEF"/>
    <property type="match status" value="1"/>
</dbReference>
<gene>
    <name evidence="3" type="ORF">SDC9_122129</name>
</gene>
<evidence type="ECO:0000259" key="2">
    <source>
        <dbReference type="PROSITE" id="PS50887"/>
    </source>
</evidence>
<dbReference type="InterPro" id="IPR043128">
    <property type="entry name" value="Rev_trsase/Diguanyl_cyclase"/>
</dbReference>
<dbReference type="SMART" id="SM00091">
    <property type="entry name" value="PAS"/>
    <property type="match status" value="1"/>
</dbReference>
<dbReference type="Gene3D" id="3.30.450.20">
    <property type="entry name" value="PAS domain"/>
    <property type="match status" value="1"/>
</dbReference>
<sequence>MANVRSEPGVGPVYAQWRSQLKPITTGRADTETVNDHLVSMAGVPMPEWWVARVTDSRALLAPLQGAQRKAWWLAAASVLLVGLLAVLSMLWVARPLTQLHRRAQAILLSQNPVDDSPSHGAESELLAGALDHLEAQQLHNGHQAEFSRMQLQGILEQAPVGIVITRNEVLELLSQQASLMLGYSRAELEGQSVRQLFADDAQYDELARQMREGAATRGGYEGEFALRRKDGSLLWARVVGRMALDRRSAMAAVWVLEDVTSARDERRKPMWANSHDLLTSLPNRAAFLERVRALLAHHAEVPDSGVALLHVDLDHFTLVNDRLGHEAGDLLLRQFATLLDELVRHVGWVARLGGDEFAVVLPNCTAARAELIAEHVRASLEEWEFAYGGESSTITVSIGIVVAPTGFDEVTPWLRAADMACYYAKRAGRNRIMVREIMDKAATV</sequence>
<dbReference type="CDD" id="cd01949">
    <property type="entry name" value="GGDEF"/>
    <property type="match status" value="1"/>
</dbReference>
<dbReference type="InterPro" id="IPR035965">
    <property type="entry name" value="PAS-like_dom_sf"/>
</dbReference>
<name>A0A645CE01_9ZZZZ</name>
<dbReference type="Pfam" id="PF00990">
    <property type="entry name" value="GGDEF"/>
    <property type="match status" value="1"/>
</dbReference>
<evidence type="ECO:0000256" key="1">
    <source>
        <dbReference type="SAM" id="Phobius"/>
    </source>
</evidence>
<organism evidence="3">
    <name type="scientific">bioreactor metagenome</name>
    <dbReference type="NCBI Taxonomy" id="1076179"/>
    <lineage>
        <taxon>unclassified sequences</taxon>
        <taxon>metagenomes</taxon>
        <taxon>ecological metagenomes</taxon>
    </lineage>
</organism>
<dbReference type="InterPro" id="IPR000160">
    <property type="entry name" value="GGDEF_dom"/>
</dbReference>
<keyword evidence="1" id="KW-0812">Transmembrane</keyword>
<dbReference type="PANTHER" id="PTHR44757">
    <property type="entry name" value="DIGUANYLATE CYCLASE DGCP"/>
    <property type="match status" value="1"/>
</dbReference>
<dbReference type="NCBIfam" id="TIGR00229">
    <property type="entry name" value="sensory_box"/>
    <property type="match status" value="1"/>
</dbReference>
<dbReference type="PANTHER" id="PTHR44757:SF2">
    <property type="entry name" value="BIOFILM ARCHITECTURE MAINTENANCE PROTEIN MBAA"/>
    <property type="match status" value="1"/>
</dbReference>
<accession>A0A645CE01</accession>
<dbReference type="CDD" id="cd00130">
    <property type="entry name" value="PAS"/>
    <property type="match status" value="1"/>
</dbReference>
<dbReference type="NCBIfam" id="TIGR00254">
    <property type="entry name" value="GGDEF"/>
    <property type="match status" value="1"/>
</dbReference>